<reference evidence="1 2" key="1">
    <citation type="submission" date="2022-10" db="EMBL/GenBank/DDBJ databases">
        <title>High-quality genome sequences of two octocoral-associated bacteria, Endozoicomonas euniceicola EF212 and Endozoicomonas gorgoniicola PS125.</title>
        <authorList>
            <person name="Chiou Y.-J."/>
            <person name="Chen Y.-H."/>
        </authorList>
    </citation>
    <scope>NUCLEOTIDE SEQUENCE [LARGE SCALE GENOMIC DNA]</scope>
    <source>
        <strain evidence="1 2">PS125</strain>
    </source>
</reference>
<gene>
    <name evidence="1" type="ORF">NX722_01470</name>
</gene>
<proteinExistence type="predicted"/>
<sequence length="75" mass="8526">MVGNLFIAAPLTLKRWLRQFDKKYISKIVGSGGVCTFLLGIFSEENVMFELDVEVINQLAEYGIRIVFDFYGGED</sequence>
<protein>
    <submittedName>
        <fullName evidence="1">Uncharacterized protein</fullName>
    </submittedName>
</protein>
<keyword evidence="2" id="KW-1185">Reference proteome</keyword>
<dbReference type="RefSeq" id="WP_262566391.1">
    <property type="nucleotide sequence ID" value="NZ_JAPFCC010000001.1"/>
</dbReference>
<comment type="caution">
    <text evidence="1">The sequence shown here is derived from an EMBL/GenBank/DDBJ whole genome shotgun (WGS) entry which is preliminary data.</text>
</comment>
<dbReference type="Proteomes" id="UP001209854">
    <property type="component" value="Unassembled WGS sequence"/>
</dbReference>
<organism evidence="1 2">
    <name type="scientific">Endozoicomonas gorgoniicola</name>
    <dbReference type="NCBI Taxonomy" id="1234144"/>
    <lineage>
        <taxon>Bacteria</taxon>
        <taxon>Pseudomonadati</taxon>
        <taxon>Pseudomonadota</taxon>
        <taxon>Gammaproteobacteria</taxon>
        <taxon>Oceanospirillales</taxon>
        <taxon>Endozoicomonadaceae</taxon>
        <taxon>Endozoicomonas</taxon>
    </lineage>
</organism>
<evidence type="ECO:0000313" key="2">
    <source>
        <dbReference type="Proteomes" id="UP001209854"/>
    </source>
</evidence>
<evidence type="ECO:0000313" key="1">
    <source>
        <dbReference type="EMBL" id="MCW7551330.1"/>
    </source>
</evidence>
<dbReference type="EMBL" id="JAPFCC010000001">
    <property type="protein sequence ID" value="MCW7551330.1"/>
    <property type="molecule type" value="Genomic_DNA"/>
</dbReference>
<name>A0ABT3MPM4_9GAMM</name>
<accession>A0ABT3MPM4</accession>